<reference evidence="3 4" key="1">
    <citation type="journal article" date="2020" name="Microb. Genom.">
        <title>Genetic diversity of clinical and environmental Mucorales isolates obtained from an investigation of mucormycosis cases among solid organ transplant recipients.</title>
        <authorList>
            <person name="Nguyen M.H."/>
            <person name="Kaul D."/>
            <person name="Muto C."/>
            <person name="Cheng S.J."/>
            <person name="Richter R.A."/>
            <person name="Bruno V.M."/>
            <person name="Liu G."/>
            <person name="Beyhan S."/>
            <person name="Sundermann A.J."/>
            <person name="Mounaud S."/>
            <person name="Pasculle A.W."/>
            <person name="Nierman W.C."/>
            <person name="Driscoll E."/>
            <person name="Cumbie R."/>
            <person name="Clancy C.J."/>
            <person name="Dupont C.L."/>
        </authorList>
    </citation>
    <scope>NUCLEOTIDE SEQUENCE [LARGE SCALE GENOMIC DNA]</scope>
    <source>
        <strain evidence="3 4">GL24</strain>
    </source>
</reference>
<dbReference type="EMBL" id="JAANIU010008286">
    <property type="protein sequence ID" value="KAG1535417.1"/>
    <property type="molecule type" value="Genomic_DNA"/>
</dbReference>
<evidence type="ECO:0000313" key="3">
    <source>
        <dbReference type="EMBL" id="KAG1535417.1"/>
    </source>
</evidence>
<name>A0A9P6XZ38_9FUNG</name>
<protein>
    <submittedName>
        <fullName evidence="3">Uncharacterized protein</fullName>
    </submittedName>
</protein>
<evidence type="ECO:0000313" key="4">
    <source>
        <dbReference type="Proteomes" id="UP000740926"/>
    </source>
</evidence>
<organism evidence="3 4">
    <name type="scientific">Rhizopus delemar</name>
    <dbReference type="NCBI Taxonomy" id="936053"/>
    <lineage>
        <taxon>Eukaryota</taxon>
        <taxon>Fungi</taxon>
        <taxon>Fungi incertae sedis</taxon>
        <taxon>Mucoromycota</taxon>
        <taxon>Mucoromycotina</taxon>
        <taxon>Mucoromycetes</taxon>
        <taxon>Mucorales</taxon>
        <taxon>Mucorineae</taxon>
        <taxon>Rhizopodaceae</taxon>
        <taxon>Rhizopus</taxon>
    </lineage>
</organism>
<feature type="compositionally biased region" description="Low complexity" evidence="1">
    <location>
        <begin position="62"/>
        <end position="76"/>
    </location>
</feature>
<sequence length="119" mass="12031">MLSCLSFVWQTAAMAAAPLPAPQPAASSTAQTPAALTPAALADLLDNPEARKALVDELRAQSAGVKPAPSGAAGASGHDKKPTEPGLQERIADGVQRFLTGVAADMGQGVDDMPRPCCP</sequence>
<feature type="chain" id="PRO_5040416011" evidence="2">
    <location>
        <begin position="17"/>
        <end position="119"/>
    </location>
</feature>
<keyword evidence="2" id="KW-0732">Signal</keyword>
<accession>A0A9P6XZ38</accession>
<dbReference type="Proteomes" id="UP000740926">
    <property type="component" value="Unassembled WGS sequence"/>
</dbReference>
<proteinExistence type="predicted"/>
<comment type="caution">
    <text evidence="3">The sequence shown here is derived from an EMBL/GenBank/DDBJ whole genome shotgun (WGS) entry which is preliminary data.</text>
</comment>
<gene>
    <name evidence="3" type="ORF">G6F50_015313</name>
</gene>
<feature type="signal peptide" evidence="2">
    <location>
        <begin position="1"/>
        <end position="16"/>
    </location>
</feature>
<evidence type="ECO:0000256" key="1">
    <source>
        <dbReference type="SAM" id="MobiDB-lite"/>
    </source>
</evidence>
<keyword evidence="4" id="KW-1185">Reference proteome</keyword>
<dbReference type="AlphaFoldDB" id="A0A9P6XZ38"/>
<feature type="region of interest" description="Disordered" evidence="1">
    <location>
        <begin position="57"/>
        <end position="88"/>
    </location>
</feature>
<evidence type="ECO:0000256" key="2">
    <source>
        <dbReference type="SAM" id="SignalP"/>
    </source>
</evidence>